<feature type="transmembrane region" description="Helical" evidence="1">
    <location>
        <begin position="88"/>
        <end position="106"/>
    </location>
</feature>
<evidence type="ECO:0000313" key="3">
    <source>
        <dbReference type="Proteomes" id="UP000218366"/>
    </source>
</evidence>
<keyword evidence="1" id="KW-1133">Transmembrane helix</keyword>
<sequence length="333" mass="35565">MTLDRPTPPEDAIGTPRRRSTGRPIVATVICALLLIGSCVGQQNLPRPDIAGQGELVGRLLGGALFAALLWGIAFVVTIRRASRRARLISLSSLLALGVLTQLVALNRRAESGRAVEAERTQAREVAAQVDRIVESDGNSGMTARPDAAPLTQLLANGVNQSLGTTRRFKAEADAAGLAQVTSFEGLTTASPVLDRCDRVAALAGQAAAAEREIADIQARVTREGEAMVARGELSATQFRSFLRGAAQTQPRAERQWQLTGALATDGAALCEVLARRRWQKDASGAVLFTDRGDLTEARPLLARIATASREMNRLASRARNETSHFLAKSRTN</sequence>
<proteinExistence type="predicted"/>
<feature type="transmembrane region" description="Helical" evidence="1">
    <location>
        <begin position="25"/>
        <end position="44"/>
    </location>
</feature>
<reference evidence="2 3" key="1">
    <citation type="submission" date="2017-09" db="EMBL/GenBank/DDBJ databases">
        <title>Sphingomonas spermidinifaciens 9NM-10, whole genome shotgun sequence.</title>
        <authorList>
            <person name="Feng G."/>
            <person name="Zhu H."/>
        </authorList>
    </citation>
    <scope>NUCLEOTIDE SEQUENCE [LARGE SCALE GENOMIC DNA]</scope>
    <source>
        <strain evidence="2 3">9NM-10</strain>
    </source>
</reference>
<evidence type="ECO:0000256" key="1">
    <source>
        <dbReference type="SAM" id="Phobius"/>
    </source>
</evidence>
<feature type="transmembrane region" description="Helical" evidence="1">
    <location>
        <begin position="56"/>
        <end position="76"/>
    </location>
</feature>
<evidence type="ECO:0000313" key="2">
    <source>
        <dbReference type="EMBL" id="PCD04234.1"/>
    </source>
</evidence>
<dbReference type="OrthoDB" id="7556408at2"/>
<dbReference type="EMBL" id="NWMW01000001">
    <property type="protein sequence ID" value="PCD04234.1"/>
    <property type="molecule type" value="Genomic_DNA"/>
</dbReference>
<name>A0A2A4B9D1_9SPHN</name>
<dbReference type="RefSeq" id="WP_096342629.1">
    <property type="nucleotide sequence ID" value="NZ_NWMW01000001.1"/>
</dbReference>
<keyword evidence="1" id="KW-0472">Membrane</keyword>
<dbReference type="Proteomes" id="UP000218366">
    <property type="component" value="Unassembled WGS sequence"/>
</dbReference>
<accession>A0A2A4B9D1</accession>
<organism evidence="2 3">
    <name type="scientific">Sphingomonas spermidinifaciens</name>
    <dbReference type="NCBI Taxonomy" id="1141889"/>
    <lineage>
        <taxon>Bacteria</taxon>
        <taxon>Pseudomonadati</taxon>
        <taxon>Pseudomonadota</taxon>
        <taxon>Alphaproteobacteria</taxon>
        <taxon>Sphingomonadales</taxon>
        <taxon>Sphingomonadaceae</taxon>
        <taxon>Sphingomonas</taxon>
    </lineage>
</organism>
<protein>
    <submittedName>
        <fullName evidence="2">Uncharacterized protein</fullName>
    </submittedName>
</protein>
<dbReference type="AlphaFoldDB" id="A0A2A4B9D1"/>
<keyword evidence="1" id="KW-0812">Transmembrane</keyword>
<gene>
    <name evidence="2" type="ORF">COC42_08080</name>
</gene>
<comment type="caution">
    <text evidence="2">The sequence shown here is derived from an EMBL/GenBank/DDBJ whole genome shotgun (WGS) entry which is preliminary data.</text>
</comment>
<keyword evidence="3" id="KW-1185">Reference proteome</keyword>